<feature type="region of interest" description="Disordered" evidence="1">
    <location>
        <begin position="91"/>
        <end position="134"/>
    </location>
</feature>
<evidence type="ECO:0008006" key="4">
    <source>
        <dbReference type="Google" id="ProtNLM"/>
    </source>
</evidence>
<comment type="caution">
    <text evidence="2">The sequence shown here is derived from an EMBL/GenBank/DDBJ whole genome shotgun (WGS) entry which is preliminary data.</text>
</comment>
<keyword evidence="3" id="KW-1185">Reference proteome</keyword>
<dbReference type="Proteomes" id="UP001321749">
    <property type="component" value="Unassembled WGS sequence"/>
</dbReference>
<sequence>MLPEETSSSQQRLQEPRWSLIKKYLQAPSADQLVLPIPYAECPICDRELGIAGIPRLEPPSPDAPVPGVVLICDHMMCKECWSILVALEEEDGVEEEDEEDEEDEVEEVDEMAPEESDAENTVHVRPDENPDRGPLYNSAYGPLRIIVAPEGEYVPPGPPCPFRCDIEFGKCVCEIPPYQIPTAGVCRARQRCLSKIPPTYGEPSQRVIMMACYSHLLRPLLAVVCRAPKRFCHWSMRSYVSRYLPLGCVDLVMKALEERGVDFECTCGQCCGHLDKEKDEPMTNEDEKDGKQPAEQASGENEDSESEHSERYGRESGEESKEAFEKRKQRASQFLERNFAEMHCKKARGLWGWRVTCPEDLSEEGKKRYGSARFGEPSLACLCGE</sequence>
<evidence type="ECO:0000313" key="2">
    <source>
        <dbReference type="EMBL" id="KAK4463213.1"/>
    </source>
</evidence>
<evidence type="ECO:0000256" key="1">
    <source>
        <dbReference type="SAM" id="MobiDB-lite"/>
    </source>
</evidence>
<feature type="compositionally biased region" description="Acidic residues" evidence="1">
    <location>
        <begin position="91"/>
        <end position="119"/>
    </location>
</feature>
<accession>A0AAV9HUT0</accession>
<dbReference type="EMBL" id="MU864962">
    <property type="protein sequence ID" value="KAK4463213.1"/>
    <property type="molecule type" value="Genomic_DNA"/>
</dbReference>
<feature type="compositionally biased region" description="Basic and acidic residues" evidence="1">
    <location>
        <begin position="121"/>
        <end position="132"/>
    </location>
</feature>
<reference evidence="2" key="2">
    <citation type="submission" date="2023-06" db="EMBL/GenBank/DDBJ databases">
        <authorList>
            <consortium name="Lawrence Berkeley National Laboratory"/>
            <person name="Mondo S.J."/>
            <person name="Hensen N."/>
            <person name="Bonometti L."/>
            <person name="Westerberg I."/>
            <person name="Brannstrom I.O."/>
            <person name="Guillou S."/>
            <person name="Cros-Aarteil S."/>
            <person name="Calhoun S."/>
            <person name="Haridas S."/>
            <person name="Kuo A."/>
            <person name="Pangilinan J."/>
            <person name="Riley R."/>
            <person name="Labutti K."/>
            <person name="Andreopoulos B."/>
            <person name="Lipzen A."/>
            <person name="Chen C."/>
            <person name="Yanf M."/>
            <person name="Daum C."/>
            <person name="Ng V."/>
            <person name="Clum A."/>
            <person name="Steindorff A."/>
            <person name="Ohm R."/>
            <person name="Martin F."/>
            <person name="Silar P."/>
            <person name="Natvig D."/>
            <person name="Lalanne C."/>
            <person name="Gautier V."/>
            <person name="Ament-Velasquez S.L."/>
            <person name="Kruys A."/>
            <person name="Hutchinson M.I."/>
            <person name="Powell A.J."/>
            <person name="Barry K."/>
            <person name="Miller A.N."/>
            <person name="Grigoriev I.V."/>
            <person name="Debuchy R."/>
            <person name="Gladieux P."/>
            <person name="Thoren M.H."/>
            <person name="Johannesson H."/>
        </authorList>
    </citation>
    <scope>NUCLEOTIDE SEQUENCE</scope>
    <source>
        <strain evidence="2">PSN324</strain>
    </source>
</reference>
<organism evidence="2 3">
    <name type="scientific">Cladorrhinum samala</name>
    <dbReference type="NCBI Taxonomy" id="585594"/>
    <lineage>
        <taxon>Eukaryota</taxon>
        <taxon>Fungi</taxon>
        <taxon>Dikarya</taxon>
        <taxon>Ascomycota</taxon>
        <taxon>Pezizomycotina</taxon>
        <taxon>Sordariomycetes</taxon>
        <taxon>Sordariomycetidae</taxon>
        <taxon>Sordariales</taxon>
        <taxon>Podosporaceae</taxon>
        <taxon>Cladorrhinum</taxon>
    </lineage>
</organism>
<name>A0AAV9HUT0_9PEZI</name>
<dbReference type="AlphaFoldDB" id="A0AAV9HUT0"/>
<evidence type="ECO:0000313" key="3">
    <source>
        <dbReference type="Proteomes" id="UP001321749"/>
    </source>
</evidence>
<protein>
    <recommendedName>
        <fullName evidence="4">RING-type domain-containing protein</fullName>
    </recommendedName>
</protein>
<feature type="compositionally biased region" description="Basic and acidic residues" evidence="1">
    <location>
        <begin position="307"/>
        <end position="327"/>
    </location>
</feature>
<feature type="region of interest" description="Disordered" evidence="1">
    <location>
        <begin position="279"/>
        <end position="328"/>
    </location>
</feature>
<reference evidence="2" key="1">
    <citation type="journal article" date="2023" name="Mol. Phylogenet. Evol.">
        <title>Genome-scale phylogeny and comparative genomics of the fungal order Sordariales.</title>
        <authorList>
            <person name="Hensen N."/>
            <person name="Bonometti L."/>
            <person name="Westerberg I."/>
            <person name="Brannstrom I.O."/>
            <person name="Guillou S."/>
            <person name="Cros-Aarteil S."/>
            <person name="Calhoun S."/>
            <person name="Haridas S."/>
            <person name="Kuo A."/>
            <person name="Mondo S."/>
            <person name="Pangilinan J."/>
            <person name="Riley R."/>
            <person name="LaButti K."/>
            <person name="Andreopoulos B."/>
            <person name="Lipzen A."/>
            <person name="Chen C."/>
            <person name="Yan M."/>
            <person name="Daum C."/>
            <person name="Ng V."/>
            <person name="Clum A."/>
            <person name="Steindorff A."/>
            <person name="Ohm R.A."/>
            <person name="Martin F."/>
            <person name="Silar P."/>
            <person name="Natvig D.O."/>
            <person name="Lalanne C."/>
            <person name="Gautier V."/>
            <person name="Ament-Velasquez S.L."/>
            <person name="Kruys A."/>
            <person name="Hutchinson M.I."/>
            <person name="Powell A.J."/>
            <person name="Barry K."/>
            <person name="Miller A.N."/>
            <person name="Grigoriev I.V."/>
            <person name="Debuchy R."/>
            <person name="Gladieux P."/>
            <person name="Hiltunen Thoren M."/>
            <person name="Johannesson H."/>
        </authorList>
    </citation>
    <scope>NUCLEOTIDE SEQUENCE</scope>
    <source>
        <strain evidence="2">PSN324</strain>
    </source>
</reference>
<gene>
    <name evidence="2" type="ORF">QBC42DRAFT_250757</name>
</gene>
<proteinExistence type="predicted"/>